<reference evidence="3 4" key="1">
    <citation type="submission" date="2019-11" db="EMBL/GenBank/DDBJ databases">
        <authorList>
            <person name="Criscuolo A."/>
        </authorList>
    </citation>
    <scope>NUCLEOTIDE SEQUENCE [LARGE SCALE GENOMIC DNA]</scope>
    <source>
        <strain evidence="3">CIP111667</strain>
    </source>
</reference>
<gene>
    <name evidence="3" type="ORF">HALOF300_05360</name>
</gene>
<dbReference type="Gene3D" id="3.30.70.1880">
    <property type="entry name" value="Protein of unknown function DUF881"/>
    <property type="match status" value="1"/>
</dbReference>
<dbReference type="InterPro" id="IPR010273">
    <property type="entry name" value="DUF881"/>
</dbReference>
<evidence type="ECO:0000313" key="3">
    <source>
        <dbReference type="EMBL" id="VZO40652.1"/>
    </source>
</evidence>
<organism evidence="3 4">
    <name type="scientific">Occultella aeris</name>
    <dbReference type="NCBI Taxonomy" id="2761496"/>
    <lineage>
        <taxon>Bacteria</taxon>
        <taxon>Bacillati</taxon>
        <taxon>Actinomycetota</taxon>
        <taxon>Actinomycetes</taxon>
        <taxon>Micrococcales</taxon>
        <taxon>Ruaniaceae</taxon>
        <taxon>Occultella</taxon>
    </lineage>
</organism>
<evidence type="ECO:0008006" key="5">
    <source>
        <dbReference type="Google" id="ProtNLM"/>
    </source>
</evidence>
<evidence type="ECO:0000313" key="4">
    <source>
        <dbReference type="Proteomes" id="UP000419743"/>
    </source>
</evidence>
<sequence>MSTPRPAGSPISLGRRPDASMTLLNEVTERPLDPGYAAAAQARAAGTAPRYGAVSRVLVLLAAAALGLGGVWAAKALRAPLPSGESARAVLIEQIRERIAASEELTAQNDGVRTEINDLQVTALGSGDAQVLDESSDLAVWAGSTAVHGPGLVITVEDSVRAQNNEPGTQEQRVQDFDLQVVVNGLWASGAEAIAINGHRLTAATAIRTAGEAVLVDLQPLVTPYVVEAIGDPQGMRTSFARTSAATHLSTLSSQFSIPSSVTPADDLVLPAGTTSGLVNVTESS</sequence>
<keyword evidence="2" id="KW-0472">Membrane</keyword>
<dbReference type="GO" id="GO:0005886">
    <property type="term" value="C:plasma membrane"/>
    <property type="evidence" value="ECO:0007669"/>
    <property type="project" value="TreeGrafter"/>
</dbReference>
<dbReference type="AlphaFoldDB" id="A0A7M4DT58"/>
<evidence type="ECO:0000256" key="1">
    <source>
        <dbReference type="ARBA" id="ARBA00009108"/>
    </source>
</evidence>
<name>A0A7M4DT58_9MICO</name>
<evidence type="ECO:0000256" key="2">
    <source>
        <dbReference type="SAM" id="Phobius"/>
    </source>
</evidence>
<proteinExistence type="inferred from homology"/>
<keyword evidence="2" id="KW-0812">Transmembrane</keyword>
<keyword evidence="2" id="KW-1133">Transmembrane helix</keyword>
<comment type="similarity">
    <text evidence="1">Belongs to the UPF0749 family.</text>
</comment>
<feature type="transmembrane region" description="Helical" evidence="2">
    <location>
        <begin position="53"/>
        <end position="74"/>
    </location>
</feature>
<accession>A0A7M4DT58</accession>
<dbReference type="Pfam" id="PF05949">
    <property type="entry name" value="DUF881"/>
    <property type="match status" value="1"/>
</dbReference>
<dbReference type="RefSeq" id="WP_156743882.1">
    <property type="nucleotide sequence ID" value="NZ_CACRYJ010000071.1"/>
</dbReference>
<protein>
    <recommendedName>
        <fullName evidence="5">DUF881 domain-containing protein</fullName>
    </recommendedName>
</protein>
<comment type="caution">
    <text evidence="3">The sequence shown here is derived from an EMBL/GenBank/DDBJ whole genome shotgun (WGS) entry which is preliminary data.</text>
</comment>
<dbReference type="PANTHER" id="PTHR37313">
    <property type="entry name" value="UPF0749 PROTEIN RV1825"/>
    <property type="match status" value="1"/>
</dbReference>
<dbReference type="Proteomes" id="UP000419743">
    <property type="component" value="Unassembled WGS sequence"/>
</dbReference>
<keyword evidence="4" id="KW-1185">Reference proteome</keyword>
<dbReference type="EMBL" id="CACRYJ010000071">
    <property type="protein sequence ID" value="VZO40652.1"/>
    <property type="molecule type" value="Genomic_DNA"/>
</dbReference>
<dbReference type="PANTHER" id="PTHR37313:SF1">
    <property type="entry name" value="UPF0749 PROTEIN RV1823"/>
    <property type="match status" value="1"/>
</dbReference>